<name>A0A9Y2NC06_9PSEU</name>
<dbReference type="Proteomes" id="UP001239397">
    <property type="component" value="Chromosome"/>
</dbReference>
<dbReference type="RefSeq" id="WP_285995539.1">
    <property type="nucleotide sequence ID" value="NZ_CP127295.1"/>
</dbReference>
<dbReference type="SUPFAM" id="SSF53474">
    <property type="entry name" value="alpha/beta-Hydrolases"/>
    <property type="match status" value="1"/>
</dbReference>
<gene>
    <name evidence="1" type="ORF">QRX60_34080</name>
</gene>
<proteinExistence type="predicted"/>
<keyword evidence="2" id="KW-1185">Reference proteome</keyword>
<reference evidence="1 2" key="1">
    <citation type="submission" date="2023-06" db="EMBL/GenBank/DDBJ databases">
        <authorList>
            <person name="Oyuntsetseg B."/>
            <person name="Kim S.B."/>
        </authorList>
    </citation>
    <scope>NUCLEOTIDE SEQUENCE [LARGE SCALE GENOMIC DNA]</scope>
    <source>
        <strain evidence="1 2">4-36</strain>
    </source>
</reference>
<dbReference type="InterPro" id="IPR029058">
    <property type="entry name" value="AB_hydrolase_fold"/>
</dbReference>
<dbReference type="EMBL" id="CP127295">
    <property type="protein sequence ID" value="WIX99056.1"/>
    <property type="molecule type" value="Genomic_DNA"/>
</dbReference>
<dbReference type="AlphaFoldDB" id="A0A9Y2NC06"/>
<dbReference type="KEGG" id="amog:QRX60_34080"/>
<accession>A0A9Y2NC06</accession>
<evidence type="ECO:0000313" key="2">
    <source>
        <dbReference type="Proteomes" id="UP001239397"/>
    </source>
</evidence>
<dbReference type="Gene3D" id="3.40.50.1820">
    <property type="entry name" value="alpha/beta hydrolase"/>
    <property type="match status" value="2"/>
</dbReference>
<sequence>MPARELDVETRYGPTRVRASGEAGPPVVLLPGGVGTSLSWYPHVAELAGVSTGGRHALALATRAPSRVAAVVAIEPSGFAVIGSAFLWWSLREIVRWFDPRPGAAVRRTLRPLLFGALKRTARGGCPGPAAARRAQRDPPRA</sequence>
<evidence type="ECO:0008006" key="3">
    <source>
        <dbReference type="Google" id="ProtNLM"/>
    </source>
</evidence>
<evidence type="ECO:0000313" key="1">
    <source>
        <dbReference type="EMBL" id="WIX99056.1"/>
    </source>
</evidence>
<protein>
    <recommendedName>
        <fullName evidence="3">Alpha/beta hydrolase</fullName>
    </recommendedName>
</protein>
<organism evidence="1 2">
    <name type="scientific">Amycolatopsis mongoliensis</name>
    <dbReference type="NCBI Taxonomy" id="715475"/>
    <lineage>
        <taxon>Bacteria</taxon>
        <taxon>Bacillati</taxon>
        <taxon>Actinomycetota</taxon>
        <taxon>Actinomycetes</taxon>
        <taxon>Pseudonocardiales</taxon>
        <taxon>Pseudonocardiaceae</taxon>
        <taxon>Amycolatopsis</taxon>
    </lineage>
</organism>